<proteinExistence type="predicted"/>
<dbReference type="Proteomes" id="UP000269923">
    <property type="component" value="Unassembled WGS sequence"/>
</dbReference>
<evidence type="ECO:0000256" key="1">
    <source>
        <dbReference type="SAM" id="Phobius"/>
    </source>
</evidence>
<protein>
    <submittedName>
        <fullName evidence="2">Uncharacterized protein</fullName>
    </submittedName>
</protein>
<feature type="transmembrane region" description="Helical" evidence="1">
    <location>
        <begin position="10"/>
        <end position="28"/>
    </location>
</feature>
<organism evidence="2 3">
    <name type="scientific">Conchiformibius steedae</name>
    <dbReference type="NCBI Taxonomy" id="153493"/>
    <lineage>
        <taxon>Bacteria</taxon>
        <taxon>Pseudomonadati</taxon>
        <taxon>Pseudomonadota</taxon>
        <taxon>Betaproteobacteria</taxon>
        <taxon>Neisseriales</taxon>
        <taxon>Neisseriaceae</taxon>
        <taxon>Conchiformibius</taxon>
    </lineage>
</organism>
<evidence type="ECO:0000313" key="2">
    <source>
        <dbReference type="EMBL" id="RRD90096.1"/>
    </source>
</evidence>
<gene>
    <name evidence="2" type="ORF">EII21_06665</name>
</gene>
<keyword evidence="3" id="KW-1185">Reference proteome</keyword>
<name>A0A3P2A5F4_9NEIS</name>
<comment type="caution">
    <text evidence="2">The sequence shown here is derived from an EMBL/GenBank/DDBJ whole genome shotgun (WGS) entry which is preliminary data.</text>
</comment>
<dbReference type="RefSeq" id="WP_124794965.1">
    <property type="nucleotide sequence ID" value="NZ_RQYC01000008.1"/>
</dbReference>
<accession>A0A3P2A5F4</accession>
<keyword evidence="1" id="KW-0812">Transmembrane</keyword>
<dbReference type="AlphaFoldDB" id="A0A3P2A5F4"/>
<evidence type="ECO:0000313" key="3">
    <source>
        <dbReference type="Proteomes" id="UP000269923"/>
    </source>
</evidence>
<reference evidence="2 3" key="1">
    <citation type="submission" date="2018-11" db="EMBL/GenBank/DDBJ databases">
        <title>Genomes From Bacteria Associated with the Canine Oral Cavity: a Test Case for Automated Genome-Based Taxonomic Assignment.</title>
        <authorList>
            <person name="Coil D.A."/>
            <person name="Jospin G."/>
            <person name="Darling A.E."/>
            <person name="Wallis C."/>
            <person name="Davis I.J."/>
            <person name="Harris S."/>
            <person name="Eisen J.A."/>
            <person name="Holcombe L.J."/>
            <person name="O'Flynn C."/>
        </authorList>
    </citation>
    <scope>NUCLEOTIDE SEQUENCE [LARGE SCALE GENOMIC DNA]</scope>
    <source>
        <strain evidence="2 3">COT-280</strain>
    </source>
</reference>
<keyword evidence="1" id="KW-0472">Membrane</keyword>
<sequence length="130" mass="14222">MLIKLLTNKVWIGGVIGAVLMVGIYAWGKHDARVACQADVAKLRETHAAALLKAEQHYTAALQQHAAQYQARLQAAREADKNLFAATAQARTESDQRKKEILHVIQNDAAADCSVLGTLGLQHYQKSLGY</sequence>
<keyword evidence="1" id="KW-1133">Transmembrane helix</keyword>
<dbReference type="STRING" id="1121352.GCA_000620925_01490"/>
<dbReference type="EMBL" id="RQYC01000008">
    <property type="protein sequence ID" value="RRD90096.1"/>
    <property type="molecule type" value="Genomic_DNA"/>
</dbReference>